<keyword evidence="1" id="KW-0238">DNA-binding</keyword>
<evidence type="ECO:0000313" key="1">
    <source>
        <dbReference type="EMBL" id="CAH6723541.1"/>
    </source>
</evidence>
<sequence>MDSIFKIGEEPAYFYIDKNDENYSLCSNLIDSNGGRCVDTLPSENNSVILLSTRPLAQNSYNIKIITDSINRGRFLPLPQYINSNASIEDEQGPQRKRQKTVKKTSIKYTKEQDDFIIEEVRKNPLLRGSQGFYQGLAKAKELMPHPPNSIRSRFRNFLKDRLEYIYKVDTNGELATDGHGNLIKVGLEDLPDKKTKFTATDDYLLCTKALEWANERKAENPDLPINFQDPKPPVSFFKDNLAAFTNHSDKSWRDRYRKFASKKGIQNYIAEYDRAKASGLIPQPMRNMTRRYVKAESTDKKQLEDLKQTIGSMAAIKPPRLAEVDDDIDDSPDSNLLQNNQSIHQFADIPIDSQLITDSQLDIGIDYVPKGVRLEELIDNKIFDGTSEELLESLDEVCSQESISIPSIFNRFNEIGLKYKLTSHIIKATSGDLSKIKLYNRCWISKTEKDKDEMENPYNLFNIYDVPGIWNLEYDRLLNNDTKLLAQLHGSELIKARIEFLQNLDQLEAE</sequence>
<comment type="caution">
    <text evidence="1">The sequence shown here is derived from an EMBL/GenBank/DDBJ whole genome shotgun (WGS) entry which is preliminary data.</text>
</comment>
<gene>
    <name evidence="1" type="ORF">CLIB1444_16S01112</name>
</gene>
<name>A0ACA9YF73_9ASCO</name>
<proteinExistence type="predicted"/>
<dbReference type="EMBL" id="CALSDN010000016">
    <property type="protein sequence ID" value="CAH6723541.1"/>
    <property type="molecule type" value="Genomic_DNA"/>
</dbReference>
<keyword evidence="2" id="KW-1185">Reference proteome</keyword>
<protein>
    <submittedName>
        <fullName evidence="1">DNA-binding protein RAP1</fullName>
    </submittedName>
</protein>
<reference evidence="1" key="1">
    <citation type="submission" date="2022-06" db="EMBL/GenBank/DDBJ databases">
        <authorList>
            <person name="Legras J.-L."/>
            <person name="Devillers H."/>
            <person name="Grondin C."/>
        </authorList>
    </citation>
    <scope>NUCLEOTIDE SEQUENCE</scope>
    <source>
        <strain evidence="1">CLIB 1444</strain>
    </source>
</reference>
<organism evidence="1 2">
    <name type="scientific">[Candida] jaroonii</name>
    <dbReference type="NCBI Taxonomy" id="467808"/>
    <lineage>
        <taxon>Eukaryota</taxon>
        <taxon>Fungi</taxon>
        <taxon>Dikarya</taxon>
        <taxon>Ascomycota</taxon>
        <taxon>Saccharomycotina</taxon>
        <taxon>Pichiomycetes</taxon>
        <taxon>Debaryomycetaceae</taxon>
        <taxon>Yamadazyma</taxon>
    </lineage>
</organism>
<dbReference type="Proteomes" id="UP001152531">
    <property type="component" value="Unassembled WGS sequence"/>
</dbReference>
<accession>A0ACA9YF73</accession>
<evidence type="ECO:0000313" key="2">
    <source>
        <dbReference type="Proteomes" id="UP001152531"/>
    </source>
</evidence>